<evidence type="ECO:0000259" key="2">
    <source>
        <dbReference type="PROSITE" id="PS51704"/>
    </source>
</evidence>
<keyword evidence="1" id="KW-1133">Transmembrane helix</keyword>
<comment type="caution">
    <text evidence="3">The sequence shown here is derived from an EMBL/GenBank/DDBJ whole genome shotgun (WGS) entry which is preliminary data.</text>
</comment>
<feature type="transmembrane region" description="Helical" evidence="1">
    <location>
        <begin position="12"/>
        <end position="31"/>
    </location>
</feature>
<keyword evidence="1" id="KW-0472">Membrane</keyword>
<keyword evidence="1" id="KW-0812">Transmembrane</keyword>
<dbReference type="AlphaFoldDB" id="A0A7X2PC50"/>
<dbReference type="Proteomes" id="UP000460549">
    <property type="component" value="Unassembled WGS sequence"/>
</dbReference>
<dbReference type="EMBL" id="VUNN01000007">
    <property type="protein sequence ID" value="MSU06174.1"/>
    <property type="molecule type" value="Genomic_DNA"/>
</dbReference>
<evidence type="ECO:0000256" key="1">
    <source>
        <dbReference type="SAM" id="Phobius"/>
    </source>
</evidence>
<dbReference type="GO" id="GO:0008081">
    <property type="term" value="F:phosphoric diester hydrolase activity"/>
    <property type="evidence" value="ECO:0007669"/>
    <property type="project" value="InterPro"/>
</dbReference>
<protein>
    <recommendedName>
        <fullName evidence="2">GP-PDE domain-containing protein</fullName>
    </recommendedName>
</protein>
<accession>A0A7X2PC50</accession>
<name>A0A7X2PC50_9SPIO</name>
<proteinExistence type="predicted"/>
<evidence type="ECO:0000313" key="4">
    <source>
        <dbReference type="Proteomes" id="UP000460549"/>
    </source>
</evidence>
<dbReference type="Gene3D" id="3.20.20.190">
    <property type="entry name" value="Phosphatidylinositol (PI) phosphodiesterase"/>
    <property type="match status" value="1"/>
</dbReference>
<feature type="domain" description="GP-PDE" evidence="2">
    <location>
        <begin position="52"/>
        <end position="301"/>
    </location>
</feature>
<keyword evidence="4" id="KW-1185">Reference proteome</keyword>
<gene>
    <name evidence="3" type="ORF">FYJ80_05205</name>
</gene>
<dbReference type="PROSITE" id="PS51704">
    <property type="entry name" value="GP_PDE"/>
    <property type="match status" value="1"/>
</dbReference>
<dbReference type="Pfam" id="PF03009">
    <property type="entry name" value="GDPD"/>
    <property type="match status" value="1"/>
</dbReference>
<organism evidence="3 4">
    <name type="scientific">Bullifex porci</name>
    <dbReference type="NCBI Taxonomy" id="2606638"/>
    <lineage>
        <taxon>Bacteria</taxon>
        <taxon>Pseudomonadati</taxon>
        <taxon>Spirochaetota</taxon>
        <taxon>Spirochaetia</taxon>
        <taxon>Spirochaetales</taxon>
        <taxon>Spirochaetaceae</taxon>
        <taxon>Bullifex</taxon>
    </lineage>
</organism>
<dbReference type="GO" id="GO:0006629">
    <property type="term" value="P:lipid metabolic process"/>
    <property type="evidence" value="ECO:0007669"/>
    <property type="project" value="InterPro"/>
</dbReference>
<sequence>MSKGRKVLFKMLFLLMSIILIYSLLLFHAHYRSPKEEFINYDTNNPFITNKTLIAAHRLGLRDDSEESMLAIESSLIAGADILELDIHLTKDKSLILLHDKTFDRTTDNKNSLRPEDLYLEQIKSFNIISSSAEGLKVLTLDEVFDYCENTDVKYIIEIKSKGEEGKEALDLLYKKLVERKLLDRVIFGTFDKEVTEYCTKSYPDIIRSASIKEALEFYIAALIDKKEYEPPCSVLQIFYGKPYYKFGVNLATSRVINYAHKHNMAIQYWTVNEDDEINYLLDSKADCIITDNVKRATELRDKLLN</sequence>
<dbReference type="PANTHER" id="PTHR46211:SF14">
    <property type="entry name" value="GLYCEROPHOSPHODIESTER PHOSPHODIESTERASE"/>
    <property type="match status" value="1"/>
</dbReference>
<dbReference type="RefSeq" id="WP_154425149.1">
    <property type="nucleotide sequence ID" value="NZ_VUNN01000007.1"/>
</dbReference>
<dbReference type="SUPFAM" id="SSF51695">
    <property type="entry name" value="PLC-like phosphodiesterases"/>
    <property type="match status" value="1"/>
</dbReference>
<evidence type="ECO:0000313" key="3">
    <source>
        <dbReference type="EMBL" id="MSU06174.1"/>
    </source>
</evidence>
<dbReference type="PANTHER" id="PTHR46211">
    <property type="entry name" value="GLYCEROPHOSPHORYL DIESTER PHOSPHODIESTERASE"/>
    <property type="match status" value="1"/>
</dbReference>
<dbReference type="InterPro" id="IPR030395">
    <property type="entry name" value="GP_PDE_dom"/>
</dbReference>
<dbReference type="InterPro" id="IPR017946">
    <property type="entry name" value="PLC-like_Pdiesterase_TIM-brl"/>
</dbReference>
<reference evidence="3 4" key="1">
    <citation type="submission" date="2019-08" db="EMBL/GenBank/DDBJ databases">
        <title>In-depth cultivation of the pig gut microbiome towards novel bacterial diversity and tailored functional studies.</title>
        <authorList>
            <person name="Wylensek D."/>
            <person name="Hitch T.C.A."/>
            <person name="Clavel T."/>
        </authorList>
    </citation>
    <scope>NUCLEOTIDE SEQUENCE [LARGE SCALE GENOMIC DNA]</scope>
    <source>
        <strain evidence="3 4">NM-380-WT-3C1</strain>
    </source>
</reference>